<protein>
    <submittedName>
        <fullName evidence="2">Uncharacterized protein</fullName>
    </submittedName>
</protein>
<evidence type="ECO:0000313" key="2">
    <source>
        <dbReference type="EMBL" id="CAE0716025.1"/>
    </source>
</evidence>
<evidence type="ECO:0000256" key="1">
    <source>
        <dbReference type="SAM" id="MobiDB-lite"/>
    </source>
</evidence>
<accession>A0A7S4AHM5</accession>
<feature type="compositionally biased region" description="Basic and acidic residues" evidence="1">
    <location>
        <begin position="75"/>
        <end position="93"/>
    </location>
</feature>
<dbReference type="EMBL" id="HBIX01011674">
    <property type="protein sequence ID" value="CAE0716025.1"/>
    <property type="molecule type" value="Transcribed_RNA"/>
</dbReference>
<feature type="compositionally biased region" description="Polar residues" evidence="1">
    <location>
        <begin position="96"/>
        <end position="105"/>
    </location>
</feature>
<dbReference type="AlphaFoldDB" id="A0A7S4AHM5"/>
<sequence>MLVVLLSFSKAMSNSSDCASLALSNFEPHIPAAPSITIEKRVPSKDVRQFDGSVSIVWYAYNCLDEDIEEALPLKKEKGLKSNEKDETRRDAEFIDNSQKPQSSSALSPLSIIYYFVRSAAPLTS</sequence>
<name>A0A7S4AHM5_9STRA</name>
<organism evidence="2">
    <name type="scientific">Pseudo-nitzschia australis</name>
    <dbReference type="NCBI Taxonomy" id="44445"/>
    <lineage>
        <taxon>Eukaryota</taxon>
        <taxon>Sar</taxon>
        <taxon>Stramenopiles</taxon>
        <taxon>Ochrophyta</taxon>
        <taxon>Bacillariophyta</taxon>
        <taxon>Bacillariophyceae</taxon>
        <taxon>Bacillariophycidae</taxon>
        <taxon>Bacillariales</taxon>
        <taxon>Bacillariaceae</taxon>
        <taxon>Pseudo-nitzschia</taxon>
    </lineage>
</organism>
<gene>
    <name evidence="2" type="ORF">PAUS00366_LOCUS8777</name>
</gene>
<reference evidence="2" key="1">
    <citation type="submission" date="2021-01" db="EMBL/GenBank/DDBJ databases">
        <authorList>
            <person name="Corre E."/>
            <person name="Pelletier E."/>
            <person name="Niang G."/>
            <person name="Scheremetjew M."/>
            <person name="Finn R."/>
            <person name="Kale V."/>
            <person name="Holt S."/>
            <person name="Cochrane G."/>
            <person name="Meng A."/>
            <person name="Brown T."/>
            <person name="Cohen L."/>
        </authorList>
    </citation>
    <scope>NUCLEOTIDE SEQUENCE</scope>
    <source>
        <strain evidence="2">10249 10 AB</strain>
    </source>
</reference>
<feature type="region of interest" description="Disordered" evidence="1">
    <location>
        <begin position="75"/>
        <end position="105"/>
    </location>
</feature>
<proteinExistence type="predicted"/>